<sequence length="48" mass="5487">MPQPPPQPDFDACCGNGCDPCIFDLHDLAMDEYRQALRSWRERHPEAG</sequence>
<feature type="domain" description="Oxidoreductase-like" evidence="1">
    <location>
        <begin position="1"/>
        <end position="41"/>
    </location>
</feature>
<gene>
    <name evidence="2" type="ORF">J2X21_004838</name>
</gene>
<dbReference type="EMBL" id="JAVDXV010000011">
    <property type="protein sequence ID" value="MDR7335671.1"/>
    <property type="molecule type" value="Genomic_DNA"/>
</dbReference>
<proteinExistence type="predicted"/>
<protein>
    <recommendedName>
        <fullName evidence="1">Oxidoreductase-like domain-containing protein</fullName>
    </recommendedName>
</protein>
<dbReference type="RefSeq" id="WP_405048809.1">
    <property type="nucleotide sequence ID" value="NZ_JAVDXV010000011.1"/>
</dbReference>
<dbReference type="Proteomes" id="UP001180825">
    <property type="component" value="Unassembled WGS sequence"/>
</dbReference>
<name>A0ABU2AEN1_9BURK</name>
<accession>A0ABU2AEN1</accession>
<dbReference type="Pfam" id="PF09791">
    <property type="entry name" value="Oxidored-like"/>
    <property type="match status" value="1"/>
</dbReference>
<evidence type="ECO:0000313" key="2">
    <source>
        <dbReference type="EMBL" id="MDR7335671.1"/>
    </source>
</evidence>
<dbReference type="InterPro" id="IPR019180">
    <property type="entry name" value="Oxidoreductase-like_N"/>
</dbReference>
<keyword evidence="3" id="KW-1185">Reference proteome</keyword>
<organism evidence="2 3">
    <name type="scientific">Roseateles asaccharophilus</name>
    <dbReference type="NCBI Taxonomy" id="582607"/>
    <lineage>
        <taxon>Bacteria</taxon>
        <taxon>Pseudomonadati</taxon>
        <taxon>Pseudomonadota</taxon>
        <taxon>Betaproteobacteria</taxon>
        <taxon>Burkholderiales</taxon>
        <taxon>Sphaerotilaceae</taxon>
        <taxon>Roseateles</taxon>
    </lineage>
</organism>
<evidence type="ECO:0000313" key="3">
    <source>
        <dbReference type="Proteomes" id="UP001180825"/>
    </source>
</evidence>
<reference evidence="2 3" key="1">
    <citation type="submission" date="2023-07" db="EMBL/GenBank/DDBJ databases">
        <title>Sorghum-associated microbial communities from plants grown in Nebraska, USA.</title>
        <authorList>
            <person name="Schachtman D."/>
        </authorList>
    </citation>
    <scope>NUCLEOTIDE SEQUENCE [LARGE SCALE GENOMIC DNA]</scope>
    <source>
        <strain evidence="2 3">BE316</strain>
    </source>
</reference>
<comment type="caution">
    <text evidence="2">The sequence shown here is derived from an EMBL/GenBank/DDBJ whole genome shotgun (WGS) entry which is preliminary data.</text>
</comment>
<evidence type="ECO:0000259" key="1">
    <source>
        <dbReference type="Pfam" id="PF09791"/>
    </source>
</evidence>